<dbReference type="RefSeq" id="WP_190575944.1">
    <property type="nucleotide sequence ID" value="NZ_CAWPQU010000012.1"/>
</dbReference>
<comment type="caution">
    <text evidence="1">The sequence shown here is derived from an EMBL/GenBank/DDBJ whole genome shotgun (WGS) entry which is preliminary data.</text>
</comment>
<gene>
    <name evidence="1" type="ORF">H6G05_02215</name>
</gene>
<dbReference type="EMBL" id="JACJQY010000002">
    <property type="protein sequence ID" value="MBD2315663.1"/>
    <property type="molecule type" value="Genomic_DNA"/>
</dbReference>
<dbReference type="Proteomes" id="UP000618445">
    <property type="component" value="Unassembled WGS sequence"/>
</dbReference>
<accession>A0ABR8C4L0</accession>
<name>A0ABR8C4L0_9CYAN</name>
<protein>
    <submittedName>
        <fullName evidence="1">Prevent-host-death protein</fullName>
    </submittedName>
</protein>
<sequence>MTWKIEEAQEQFLEVVNASGQTPQLIYQRDRFVAAVIRADLFQEFLTWQQQQKRTSLADTFDELRQICIAENYTFEISPRCDRPNPFLEMLP</sequence>
<evidence type="ECO:0000313" key="2">
    <source>
        <dbReference type="Proteomes" id="UP000618445"/>
    </source>
</evidence>
<keyword evidence="2" id="KW-1185">Reference proteome</keyword>
<evidence type="ECO:0000313" key="1">
    <source>
        <dbReference type="EMBL" id="MBD2315663.1"/>
    </source>
</evidence>
<reference evidence="1 2" key="1">
    <citation type="journal article" date="2020" name="ISME J.">
        <title>Comparative genomics reveals insights into cyanobacterial evolution and habitat adaptation.</title>
        <authorList>
            <person name="Chen M.Y."/>
            <person name="Teng W.K."/>
            <person name="Zhao L."/>
            <person name="Hu C.X."/>
            <person name="Zhou Y.K."/>
            <person name="Han B.P."/>
            <person name="Song L.R."/>
            <person name="Shu W.S."/>
        </authorList>
    </citation>
    <scope>NUCLEOTIDE SEQUENCE [LARGE SCALE GENOMIC DNA]</scope>
    <source>
        <strain evidence="1 2">FACHB-1050</strain>
    </source>
</reference>
<dbReference type="Gene3D" id="3.40.1620.10">
    <property type="entry name" value="YefM-like domain"/>
    <property type="match status" value="1"/>
</dbReference>
<organism evidence="1 2">
    <name type="scientific">Phormidium tenue FACHB-1050</name>
    <dbReference type="NCBI Taxonomy" id="2692857"/>
    <lineage>
        <taxon>Bacteria</taxon>
        <taxon>Bacillati</taxon>
        <taxon>Cyanobacteriota</taxon>
        <taxon>Cyanophyceae</taxon>
        <taxon>Oscillatoriophycideae</taxon>
        <taxon>Oscillatoriales</taxon>
        <taxon>Oscillatoriaceae</taxon>
        <taxon>Phormidium</taxon>
    </lineage>
</organism>
<proteinExistence type="predicted"/>